<comment type="cofactor">
    <cofactor evidence="12 13 14">
        <name>Zn(2+)</name>
        <dbReference type="ChEBI" id="CHEBI:29105"/>
    </cofactor>
    <text evidence="12 13 14">Binds 1 zinc ion per monomer.</text>
</comment>
<dbReference type="Gene3D" id="3.40.1360.10">
    <property type="match status" value="1"/>
</dbReference>
<keyword evidence="3 12" id="KW-0808">Transferase</keyword>
<dbReference type="EMBL" id="LT906464">
    <property type="protein sequence ID" value="SNW02461.1"/>
    <property type="molecule type" value="Genomic_DNA"/>
</dbReference>
<protein>
    <recommendedName>
        <fullName evidence="12 13">DNA primase</fullName>
        <ecNumber evidence="12">2.7.7.101</ecNumber>
    </recommendedName>
</protein>
<gene>
    <name evidence="12 16" type="primary">dnaG</name>
    <name evidence="16" type="ORF">SAMEA4412661_01091</name>
</gene>
<comment type="domain">
    <text evidence="12">Contains an N-terminal zinc-binding domain, a central core domain that contains the primase activity, and a C-terminal DnaB-binding domain.</text>
</comment>
<evidence type="ECO:0000256" key="11">
    <source>
        <dbReference type="ARBA" id="ARBA00023163"/>
    </source>
</evidence>
<dbReference type="Pfam" id="PF08275">
    <property type="entry name" value="DNAG_N"/>
    <property type="match status" value="1"/>
</dbReference>
<dbReference type="InterPro" id="IPR036977">
    <property type="entry name" value="DNA_primase_Znf_CHC2"/>
</dbReference>
<dbReference type="FunFam" id="3.90.580.10:FF:000001">
    <property type="entry name" value="DNA primase"/>
    <property type="match status" value="1"/>
</dbReference>
<dbReference type="InterPro" id="IPR030846">
    <property type="entry name" value="DnaG_bac"/>
</dbReference>
<organism evidence="16 17">
    <name type="scientific">Staphylococcus muscae</name>
    <dbReference type="NCBI Taxonomy" id="1294"/>
    <lineage>
        <taxon>Bacteria</taxon>
        <taxon>Bacillati</taxon>
        <taxon>Bacillota</taxon>
        <taxon>Bacilli</taxon>
        <taxon>Bacillales</taxon>
        <taxon>Staphylococcaceae</taxon>
        <taxon>Staphylococcus</taxon>
    </lineage>
</organism>
<dbReference type="InterPro" id="IPR037068">
    <property type="entry name" value="DNA_primase_core_N_sf"/>
</dbReference>
<evidence type="ECO:0000256" key="3">
    <source>
        <dbReference type="ARBA" id="ARBA00022679"/>
    </source>
</evidence>
<feature type="domain" description="Toprim" evidence="15">
    <location>
        <begin position="261"/>
        <end position="342"/>
    </location>
</feature>
<evidence type="ECO:0000256" key="4">
    <source>
        <dbReference type="ARBA" id="ARBA00022695"/>
    </source>
</evidence>
<evidence type="ECO:0000256" key="6">
    <source>
        <dbReference type="ARBA" id="ARBA00022723"/>
    </source>
</evidence>
<evidence type="ECO:0000313" key="16">
    <source>
        <dbReference type="EMBL" id="SNW02461.1"/>
    </source>
</evidence>
<comment type="similarity">
    <text evidence="12 13">Belongs to the DnaG primase family.</text>
</comment>
<dbReference type="GO" id="GO:0003899">
    <property type="term" value="F:DNA-directed RNA polymerase activity"/>
    <property type="evidence" value="ECO:0007669"/>
    <property type="project" value="UniProtKB-UniRule"/>
</dbReference>
<dbReference type="Gene3D" id="1.20.50.20">
    <property type="entry name" value="DnaG, RNA polymerase domain, helical bundle"/>
    <property type="match status" value="1"/>
</dbReference>
<dbReference type="NCBIfam" id="TIGR01391">
    <property type="entry name" value="dnaG"/>
    <property type="match status" value="1"/>
</dbReference>
<dbReference type="GO" id="GO:0003678">
    <property type="term" value="F:DNA helicase activity"/>
    <property type="evidence" value="ECO:0007669"/>
    <property type="project" value="InterPro"/>
</dbReference>
<keyword evidence="6 12" id="KW-0479">Metal-binding</keyword>
<keyword evidence="11 12" id="KW-0804">Transcription</keyword>
<dbReference type="PIRSF" id="PIRSF002811">
    <property type="entry name" value="DnaG"/>
    <property type="match status" value="1"/>
</dbReference>
<dbReference type="SUPFAM" id="SSF56731">
    <property type="entry name" value="DNA primase core"/>
    <property type="match status" value="1"/>
</dbReference>
<dbReference type="InterPro" id="IPR016136">
    <property type="entry name" value="DNA_helicase_N/primase_C"/>
</dbReference>
<dbReference type="InterPro" id="IPR013264">
    <property type="entry name" value="DNAG_N"/>
</dbReference>
<evidence type="ECO:0000256" key="13">
    <source>
        <dbReference type="PIRNR" id="PIRNR002811"/>
    </source>
</evidence>
<evidence type="ECO:0000256" key="7">
    <source>
        <dbReference type="ARBA" id="ARBA00022771"/>
    </source>
</evidence>
<dbReference type="GO" id="GO:0005524">
    <property type="term" value="F:ATP binding"/>
    <property type="evidence" value="ECO:0007669"/>
    <property type="project" value="InterPro"/>
</dbReference>
<keyword evidence="8 12" id="KW-0862">Zinc</keyword>
<dbReference type="InterPro" id="IPR002694">
    <property type="entry name" value="Znf_CHC2"/>
</dbReference>
<dbReference type="InterPro" id="IPR034151">
    <property type="entry name" value="TOPRIM_DnaG_bac"/>
</dbReference>
<evidence type="ECO:0000256" key="9">
    <source>
        <dbReference type="ARBA" id="ARBA00022842"/>
    </source>
</evidence>
<dbReference type="PANTHER" id="PTHR30313">
    <property type="entry name" value="DNA PRIMASE"/>
    <property type="match status" value="1"/>
</dbReference>
<proteinExistence type="inferred from homology"/>
<dbReference type="GO" id="GO:0003677">
    <property type="term" value="F:DNA binding"/>
    <property type="evidence" value="ECO:0007669"/>
    <property type="project" value="UniProtKB-KW"/>
</dbReference>
<dbReference type="Gene3D" id="3.90.980.10">
    <property type="entry name" value="DNA primase, catalytic core, N-terminal domain"/>
    <property type="match status" value="1"/>
</dbReference>
<evidence type="ECO:0000256" key="12">
    <source>
        <dbReference type="HAMAP-Rule" id="MF_00974"/>
    </source>
</evidence>
<dbReference type="GO" id="GO:0008270">
    <property type="term" value="F:zinc ion binding"/>
    <property type="evidence" value="ECO:0007669"/>
    <property type="project" value="UniProtKB-UniRule"/>
</dbReference>
<dbReference type="Gene3D" id="1.10.860.10">
    <property type="entry name" value="DNAb Helicase, Chain A"/>
    <property type="match status" value="1"/>
</dbReference>
<dbReference type="InterPro" id="IPR006171">
    <property type="entry name" value="TOPRIM_dom"/>
</dbReference>
<dbReference type="GO" id="GO:0005737">
    <property type="term" value="C:cytoplasm"/>
    <property type="evidence" value="ECO:0007669"/>
    <property type="project" value="TreeGrafter"/>
</dbReference>
<evidence type="ECO:0000256" key="2">
    <source>
        <dbReference type="ARBA" id="ARBA00022515"/>
    </source>
</evidence>
<dbReference type="Gene3D" id="3.90.580.10">
    <property type="entry name" value="Zinc finger, CHC2-type domain"/>
    <property type="match status" value="1"/>
</dbReference>
<keyword evidence="7 12" id="KW-0863">Zinc-finger</keyword>
<keyword evidence="5 12" id="KW-0235">DNA replication</keyword>
<comment type="catalytic activity">
    <reaction evidence="12">
        <text>ssDNA + n NTP = ssDNA/pppN(pN)n-1 hybrid + (n-1) diphosphate.</text>
        <dbReference type="EC" id="2.7.7.101"/>
    </reaction>
</comment>
<comment type="subunit">
    <text evidence="12">Monomer. Interacts with DnaB.</text>
</comment>
<evidence type="ECO:0000259" key="15">
    <source>
        <dbReference type="PROSITE" id="PS50880"/>
    </source>
</evidence>
<sequence>MCVRIPQATIDEIKQNTDILDVVSEYVKLEKRGRNYIGLCPFHDEKTPSFTVSEDKQICHCFGCKKGGNVFQFIQEIEKVSFAEAVKHLGERANIKVQTEMLKPTNDIASDDLKMIQIHEELLDYYHYLLKKTVEGEAALNYLYSRGFTDELIAKRKIGYAPDASSFATDYMEKKGYDLSLGYEAGILSRNESNFSYYDRFRDRIIFPLPNAQGRVIGFSGRAYKEDQTPKYLNSPESPIFQKRKLLYNLDKARKSIRQQDEIILLEGFMDVIKTSEAGLENVVASMGTQISKEHMTVLKKLCKNVTLMFDGDFAGTQATIKTGQALLERQFDVFVIQLPVDMDPDEYIEKYGKERFLEFVRNEKKSFVTFKLNQQKQEIQNNDLAYEKHYKAFVEDAALIQSQILRQKVVQEAAELFKVEANRLLVEVERRQPQTNAQQTQTIRQVGQSVRLSKNEKAECALLKHFFNDKSLFLRFYQDIEESDFTNEHFKRIFNVLKDYYAEFDTFTISDILGYVTQNDVKETLIQLVDYPLNHDPYENEIMDYISVMSSNRTEESMDSLQTKLNEAVRIGDSEAQKYYLSQIVNKKREQIRSKD</sequence>
<keyword evidence="9" id="KW-0460">Magnesium</keyword>
<dbReference type="InterPro" id="IPR036185">
    <property type="entry name" value="DNA_heli_DnaB-like_N_sf"/>
</dbReference>
<dbReference type="SUPFAM" id="SSF48024">
    <property type="entry name" value="N-terminal domain of DnaB helicase"/>
    <property type="match status" value="1"/>
</dbReference>
<feature type="zinc finger region" description="CHC2-type" evidence="12 14">
    <location>
        <begin position="40"/>
        <end position="64"/>
    </location>
</feature>
<evidence type="ECO:0000256" key="5">
    <source>
        <dbReference type="ARBA" id="ARBA00022705"/>
    </source>
</evidence>
<dbReference type="EC" id="2.7.7.101" evidence="12"/>
<dbReference type="SMART" id="SM00400">
    <property type="entry name" value="ZnF_CHCC"/>
    <property type="match status" value="1"/>
</dbReference>
<evidence type="ECO:0000313" key="17">
    <source>
        <dbReference type="Proteomes" id="UP000243706"/>
    </source>
</evidence>
<dbReference type="PANTHER" id="PTHR30313:SF2">
    <property type="entry name" value="DNA PRIMASE"/>
    <property type="match status" value="1"/>
</dbReference>
<dbReference type="SUPFAM" id="SSF57783">
    <property type="entry name" value="Zinc beta-ribbon"/>
    <property type="match status" value="1"/>
</dbReference>
<dbReference type="InterPro" id="IPR048453">
    <property type="entry name" value="DnaG_cat_HB"/>
</dbReference>
<dbReference type="Proteomes" id="UP000243706">
    <property type="component" value="Chromosome 1"/>
</dbReference>
<reference evidence="16 17" key="1">
    <citation type="submission" date="2017-06" db="EMBL/GenBank/DDBJ databases">
        <authorList>
            <consortium name="Pathogen Informatics"/>
        </authorList>
    </citation>
    <scope>NUCLEOTIDE SEQUENCE [LARGE SCALE GENOMIC DNA]</scope>
    <source>
        <strain evidence="16 17">NCTC13833</strain>
    </source>
</reference>
<dbReference type="InterPro" id="IPR006295">
    <property type="entry name" value="DNA_primase_DnaG"/>
</dbReference>
<comment type="function">
    <text evidence="12 13">RNA polymerase that catalyzes the synthesis of short RNA molecules used as primers for DNA polymerase during DNA replication.</text>
</comment>
<dbReference type="GO" id="GO:0000428">
    <property type="term" value="C:DNA-directed RNA polymerase complex"/>
    <property type="evidence" value="ECO:0007669"/>
    <property type="project" value="UniProtKB-KW"/>
</dbReference>
<dbReference type="Pfam" id="PF21650">
    <property type="entry name" value="DnaG_cat_HB"/>
    <property type="match status" value="1"/>
</dbReference>
<dbReference type="HAMAP" id="MF_00974">
    <property type="entry name" value="DNA_primase_DnaG"/>
    <property type="match status" value="1"/>
</dbReference>
<dbReference type="Pfam" id="PF01807">
    <property type="entry name" value="Zn_ribbon_DnaG"/>
    <property type="match status" value="1"/>
</dbReference>
<name>A0A240C2W3_9STAP</name>
<evidence type="ECO:0000256" key="14">
    <source>
        <dbReference type="PIRSR" id="PIRSR002811-1"/>
    </source>
</evidence>
<dbReference type="Pfam" id="PF13155">
    <property type="entry name" value="Toprim_2"/>
    <property type="match status" value="1"/>
</dbReference>
<evidence type="ECO:0000256" key="10">
    <source>
        <dbReference type="ARBA" id="ARBA00023125"/>
    </source>
</evidence>
<dbReference type="SMART" id="SM00493">
    <property type="entry name" value="TOPRIM"/>
    <property type="match status" value="1"/>
</dbReference>
<dbReference type="GO" id="GO:0006269">
    <property type="term" value="P:DNA replication, synthesis of primer"/>
    <property type="evidence" value="ECO:0007669"/>
    <property type="project" value="UniProtKB-UniRule"/>
</dbReference>
<dbReference type="AlphaFoldDB" id="A0A240C2W3"/>
<dbReference type="PROSITE" id="PS50880">
    <property type="entry name" value="TOPRIM"/>
    <property type="match status" value="1"/>
</dbReference>
<dbReference type="GO" id="GO:1990077">
    <property type="term" value="C:primosome complex"/>
    <property type="evidence" value="ECO:0007669"/>
    <property type="project" value="UniProtKB-KW"/>
</dbReference>
<keyword evidence="2 12" id="KW-0639">Primosome</keyword>
<evidence type="ECO:0000256" key="8">
    <source>
        <dbReference type="ARBA" id="ARBA00022833"/>
    </source>
</evidence>
<evidence type="ECO:0000256" key="1">
    <source>
        <dbReference type="ARBA" id="ARBA00022478"/>
    </source>
</evidence>
<dbReference type="FunFam" id="3.90.980.10:FF:000001">
    <property type="entry name" value="DNA primase"/>
    <property type="match status" value="1"/>
</dbReference>
<dbReference type="InterPro" id="IPR050219">
    <property type="entry name" value="DnaG_primase"/>
</dbReference>
<keyword evidence="10 12" id="KW-0238">DNA-binding</keyword>
<keyword evidence="4 12" id="KW-0548">Nucleotidyltransferase</keyword>
<accession>A0A240C2W3</accession>
<keyword evidence="1 12" id="KW-0240">DNA-directed RNA polymerase</keyword>
<dbReference type="CDD" id="cd03364">
    <property type="entry name" value="TOPRIM_DnaG_primases"/>
    <property type="match status" value="1"/>
</dbReference>